<organism evidence="1 2">
    <name type="scientific">Chryseolinea serpens</name>
    <dbReference type="NCBI Taxonomy" id="947013"/>
    <lineage>
        <taxon>Bacteria</taxon>
        <taxon>Pseudomonadati</taxon>
        <taxon>Bacteroidota</taxon>
        <taxon>Cytophagia</taxon>
        <taxon>Cytophagales</taxon>
        <taxon>Fulvivirgaceae</taxon>
        <taxon>Chryseolinea</taxon>
    </lineage>
</organism>
<reference evidence="1 2" key="1">
    <citation type="submission" date="2016-11" db="EMBL/GenBank/DDBJ databases">
        <authorList>
            <person name="Jaros S."/>
            <person name="Januszkiewicz K."/>
            <person name="Wedrychowicz H."/>
        </authorList>
    </citation>
    <scope>NUCLEOTIDE SEQUENCE [LARGE SCALE GENOMIC DNA]</scope>
    <source>
        <strain evidence="1 2">DSM 24574</strain>
    </source>
</reference>
<name>A0A1M5JFT3_9BACT</name>
<protein>
    <submittedName>
        <fullName evidence="1">Uncharacterized protein</fullName>
    </submittedName>
</protein>
<keyword evidence="2" id="KW-1185">Reference proteome</keyword>
<dbReference type="Proteomes" id="UP000184212">
    <property type="component" value="Unassembled WGS sequence"/>
</dbReference>
<dbReference type="EMBL" id="FQWQ01000001">
    <property type="protein sequence ID" value="SHG39417.1"/>
    <property type="molecule type" value="Genomic_DNA"/>
</dbReference>
<proteinExistence type="predicted"/>
<gene>
    <name evidence="1" type="ORF">SAMN04488109_0031</name>
</gene>
<evidence type="ECO:0000313" key="1">
    <source>
        <dbReference type="EMBL" id="SHG39417.1"/>
    </source>
</evidence>
<evidence type="ECO:0000313" key="2">
    <source>
        <dbReference type="Proteomes" id="UP000184212"/>
    </source>
</evidence>
<accession>A0A1M5JFT3</accession>
<sequence length="84" mass="9163">MNIVAGFGFVYELVLLDKGQGLFGALGLLREGEGVLIVVESIEVVIAILKIWRPIVRMAPNAVFQHIIPNQTTPCLDKRGIGAY</sequence>
<dbReference type="AlphaFoldDB" id="A0A1M5JFT3"/>